<feature type="coiled-coil region" evidence="1">
    <location>
        <begin position="13"/>
        <end position="40"/>
    </location>
</feature>
<keyword evidence="3" id="KW-1185">Reference proteome</keyword>
<name>A0ABT9V708_9BACL</name>
<dbReference type="RefSeq" id="WP_307151222.1">
    <property type="nucleotide sequence ID" value="NZ_JAUSTU010000014.1"/>
</dbReference>
<evidence type="ECO:0000313" key="3">
    <source>
        <dbReference type="Proteomes" id="UP001231362"/>
    </source>
</evidence>
<comment type="caution">
    <text evidence="2">The sequence shown here is derived from an EMBL/GenBank/DDBJ whole genome shotgun (WGS) entry which is preliminary data.</text>
</comment>
<proteinExistence type="predicted"/>
<evidence type="ECO:0008006" key="4">
    <source>
        <dbReference type="Google" id="ProtNLM"/>
    </source>
</evidence>
<evidence type="ECO:0000313" key="2">
    <source>
        <dbReference type="EMBL" id="MDQ0156724.1"/>
    </source>
</evidence>
<accession>A0ABT9V708</accession>
<organism evidence="2 3">
    <name type="scientific">Anoxybacillus andreesenii</name>
    <dbReference type="NCBI Taxonomy" id="1325932"/>
    <lineage>
        <taxon>Bacteria</taxon>
        <taxon>Bacillati</taxon>
        <taxon>Bacillota</taxon>
        <taxon>Bacilli</taxon>
        <taxon>Bacillales</taxon>
        <taxon>Anoxybacillaceae</taxon>
        <taxon>Anoxybacillus</taxon>
    </lineage>
</organism>
<gene>
    <name evidence="2" type="ORF">J2S07_003045</name>
</gene>
<sequence length="126" mass="14983">MKIILTKEMLAHYLELNKRKKEIEAELEELKKTFIQYFDESVGKNVKGEVLIRDYKLQRQIRKIEKYDQETTLRRLEELNLNDLIKKSPDEKKIKSAIDLGILQEEELKDCKIVNTSQAIYVKNVD</sequence>
<protein>
    <recommendedName>
        <fullName evidence="4">Phage protein</fullName>
    </recommendedName>
</protein>
<reference evidence="2 3" key="1">
    <citation type="submission" date="2023-07" db="EMBL/GenBank/DDBJ databases">
        <title>Genomic Encyclopedia of Type Strains, Phase IV (KMG-IV): sequencing the most valuable type-strain genomes for metagenomic binning, comparative biology and taxonomic classification.</title>
        <authorList>
            <person name="Goeker M."/>
        </authorList>
    </citation>
    <scope>NUCLEOTIDE SEQUENCE [LARGE SCALE GENOMIC DNA]</scope>
    <source>
        <strain evidence="2 3">DSM 23948</strain>
    </source>
</reference>
<evidence type="ECO:0000256" key="1">
    <source>
        <dbReference type="SAM" id="Coils"/>
    </source>
</evidence>
<keyword evidence="1" id="KW-0175">Coiled coil</keyword>
<dbReference type="Proteomes" id="UP001231362">
    <property type="component" value="Unassembled WGS sequence"/>
</dbReference>
<dbReference type="EMBL" id="JAUSTU010000014">
    <property type="protein sequence ID" value="MDQ0156724.1"/>
    <property type="molecule type" value="Genomic_DNA"/>
</dbReference>